<evidence type="ECO:0000256" key="1">
    <source>
        <dbReference type="ARBA" id="ARBA00022737"/>
    </source>
</evidence>
<dbReference type="NCBIfam" id="TIGR03696">
    <property type="entry name" value="Rhs_assc_core"/>
    <property type="match status" value="1"/>
</dbReference>
<name>A0A917NWR7_9ACTN</name>
<accession>A0A917NWR7</accession>
<dbReference type="EMBL" id="BMMU01000008">
    <property type="protein sequence ID" value="GGJ32566.1"/>
    <property type="molecule type" value="Genomic_DNA"/>
</dbReference>
<dbReference type="PANTHER" id="PTHR32305:SF17">
    <property type="entry name" value="TRNA NUCLEASE WAPA"/>
    <property type="match status" value="1"/>
</dbReference>
<evidence type="ECO:0000259" key="3">
    <source>
        <dbReference type="Pfam" id="PF25023"/>
    </source>
</evidence>
<dbReference type="Proteomes" id="UP000625682">
    <property type="component" value="Unassembled WGS sequence"/>
</dbReference>
<keyword evidence="1" id="KW-0677">Repeat</keyword>
<reference evidence="4" key="2">
    <citation type="submission" date="2020-09" db="EMBL/GenBank/DDBJ databases">
        <authorList>
            <person name="Sun Q."/>
            <person name="Zhou Y."/>
        </authorList>
    </citation>
    <scope>NUCLEOTIDE SEQUENCE</scope>
    <source>
        <strain evidence="4">CGMCC 4.7272</strain>
    </source>
</reference>
<feature type="region of interest" description="Disordered" evidence="2">
    <location>
        <begin position="315"/>
        <end position="339"/>
    </location>
</feature>
<protein>
    <recommendedName>
        <fullName evidence="3">Teneurin-like YD-shell domain-containing protein</fullName>
    </recommendedName>
</protein>
<dbReference type="InterPro" id="IPR056823">
    <property type="entry name" value="TEN-like_YD-shell"/>
</dbReference>
<evidence type="ECO:0000256" key="2">
    <source>
        <dbReference type="SAM" id="MobiDB-lite"/>
    </source>
</evidence>
<dbReference type="PANTHER" id="PTHR32305">
    <property type="match status" value="1"/>
</dbReference>
<dbReference type="InterPro" id="IPR022385">
    <property type="entry name" value="Rhs_assc_core"/>
</dbReference>
<sequence length="375" mass="38815">MTLGGTSAADNQCFTYDGHRRLTEAWTPSTADCATAGRTTANLGGAAPYWTSYTYKDSGLRANETAKTSSATTNRTYCYDSTKVHRLLATTAASTCTGVTAAYAYDATGNTTTRPDGTASQTLTWSAEGKLDTLKEGTSTTGYVYDADGNLLIRRNAAGESVLYLGATEVRLDTSTSTAKFWAQRYYTGAGATIALRSNKSGTDKLSWLAADHHGTSGLAIDNATQVVTKRSSTPFGADRGQPAYGPWPDDKGFLGASADSASGLTHVGAREYDPSTGRFISVDPVLIPDQHQSLNGYTYAGNNPVTFSDPTGLWLDDGTGHNEPGRGGGQSPTPGVPSGTVGADGCYYTCGGGGGTASTNSSGTVSFFSVAAPG</sequence>
<dbReference type="Pfam" id="PF25023">
    <property type="entry name" value="TEN_YD-shell"/>
    <property type="match status" value="1"/>
</dbReference>
<dbReference type="Gene3D" id="2.180.10.10">
    <property type="entry name" value="RHS repeat-associated core"/>
    <property type="match status" value="1"/>
</dbReference>
<reference evidence="4" key="1">
    <citation type="journal article" date="2014" name="Int. J. Syst. Evol. Microbiol.">
        <title>Complete genome sequence of Corynebacterium casei LMG S-19264T (=DSM 44701T), isolated from a smear-ripened cheese.</title>
        <authorList>
            <consortium name="US DOE Joint Genome Institute (JGI-PGF)"/>
            <person name="Walter F."/>
            <person name="Albersmeier A."/>
            <person name="Kalinowski J."/>
            <person name="Ruckert C."/>
        </authorList>
    </citation>
    <scope>NUCLEOTIDE SEQUENCE</scope>
    <source>
        <strain evidence="4">CGMCC 4.7272</strain>
    </source>
</reference>
<dbReference type="InterPro" id="IPR050708">
    <property type="entry name" value="T6SS_VgrG/RHS"/>
</dbReference>
<gene>
    <name evidence="4" type="ORF">GCM10012282_31510</name>
</gene>
<feature type="domain" description="Teneurin-like YD-shell" evidence="3">
    <location>
        <begin position="53"/>
        <end position="306"/>
    </location>
</feature>
<keyword evidence="5" id="KW-1185">Reference proteome</keyword>
<evidence type="ECO:0000313" key="4">
    <source>
        <dbReference type="EMBL" id="GGJ32566.1"/>
    </source>
</evidence>
<dbReference type="RefSeq" id="WP_189147944.1">
    <property type="nucleotide sequence ID" value="NZ_BAABER010000009.1"/>
</dbReference>
<dbReference type="AlphaFoldDB" id="A0A917NWR7"/>
<comment type="caution">
    <text evidence="4">The sequence shown here is derived from an EMBL/GenBank/DDBJ whole genome shotgun (WGS) entry which is preliminary data.</text>
</comment>
<evidence type="ECO:0000313" key="5">
    <source>
        <dbReference type="Proteomes" id="UP000625682"/>
    </source>
</evidence>
<organism evidence="4 5">
    <name type="scientific">Streptomyces lacrimifluminis</name>
    <dbReference type="NCBI Taxonomy" id="1500077"/>
    <lineage>
        <taxon>Bacteria</taxon>
        <taxon>Bacillati</taxon>
        <taxon>Actinomycetota</taxon>
        <taxon>Actinomycetes</taxon>
        <taxon>Kitasatosporales</taxon>
        <taxon>Streptomycetaceae</taxon>
        <taxon>Streptomyces</taxon>
    </lineage>
</organism>
<proteinExistence type="predicted"/>